<dbReference type="AlphaFoldDB" id="A0A6G1H0X7"/>
<reference evidence="1" key="1">
    <citation type="journal article" date="2020" name="Stud. Mycol.">
        <title>101 Dothideomycetes genomes: a test case for predicting lifestyles and emergence of pathogens.</title>
        <authorList>
            <person name="Haridas S."/>
            <person name="Albert R."/>
            <person name="Binder M."/>
            <person name="Bloem J."/>
            <person name="Labutti K."/>
            <person name="Salamov A."/>
            <person name="Andreopoulos B."/>
            <person name="Baker S."/>
            <person name="Barry K."/>
            <person name="Bills G."/>
            <person name="Bluhm B."/>
            <person name="Cannon C."/>
            <person name="Castanera R."/>
            <person name="Culley D."/>
            <person name="Daum C."/>
            <person name="Ezra D."/>
            <person name="Gonzalez J."/>
            <person name="Henrissat B."/>
            <person name="Kuo A."/>
            <person name="Liang C."/>
            <person name="Lipzen A."/>
            <person name="Lutzoni F."/>
            <person name="Magnuson J."/>
            <person name="Mondo S."/>
            <person name="Nolan M."/>
            <person name="Ohm R."/>
            <person name="Pangilinan J."/>
            <person name="Park H.-J."/>
            <person name="Ramirez L."/>
            <person name="Alfaro M."/>
            <person name="Sun H."/>
            <person name="Tritt A."/>
            <person name="Yoshinaga Y."/>
            <person name="Zwiers L.-H."/>
            <person name="Turgeon B."/>
            <person name="Goodwin S."/>
            <person name="Spatafora J."/>
            <person name="Crous P."/>
            <person name="Grigoriev I."/>
        </authorList>
    </citation>
    <scope>NUCLEOTIDE SEQUENCE</scope>
    <source>
        <strain evidence="1">CBS 113979</strain>
    </source>
</reference>
<gene>
    <name evidence="1" type="ORF">K402DRAFT_393335</name>
</gene>
<sequence>MFLYATVLYGYHSILCVSQSQGYWEQASSRAVASRAMPAGALKQVSSNKKVRTLASWRLGISPDPCPSAKKPAYCNWRCSTSAESTAECGIGAIFGCLSPYSKLRYPPAAQDYMRWSSSGWQLVTNSNKKIWELPSQPRARNRAWQLATSRCQWLDGAFWAPACHCGEASSDGPGHLLLRCKKAAKKLTATVRCSSESPSRRTSQPARFRVEFQESGNF</sequence>
<protein>
    <submittedName>
        <fullName evidence="1">Uncharacterized protein</fullName>
    </submittedName>
</protein>
<organism evidence="1 2">
    <name type="scientific">Aulographum hederae CBS 113979</name>
    <dbReference type="NCBI Taxonomy" id="1176131"/>
    <lineage>
        <taxon>Eukaryota</taxon>
        <taxon>Fungi</taxon>
        <taxon>Dikarya</taxon>
        <taxon>Ascomycota</taxon>
        <taxon>Pezizomycotina</taxon>
        <taxon>Dothideomycetes</taxon>
        <taxon>Pleosporomycetidae</taxon>
        <taxon>Aulographales</taxon>
        <taxon>Aulographaceae</taxon>
    </lineage>
</organism>
<proteinExistence type="predicted"/>
<evidence type="ECO:0000313" key="1">
    <source>
        <dbReference type="EMBL" id="KAF1986712.1"/>
    </source>
</evidence>
<evidence type="ECO:0000313" key="2">
    <source>
        <dbReference type="Proteomes" id="UP000800041"/>
    </source>
</evidence>
<dbReference type="EMBL" id="ML977155">
    <property type="protein sequence ID" value="KAF1986712.1"/>
    <property type="molecule type" value="Genomic_DNA"/>
</dbReference>
<name>A0A6G1H0X7_9PEZI</name>
<accession>A0A6G1H0X7</accession>
<keyword evidence="2" id="KW-1185">Reference proteome</keyword>
<dbReference type="Proteomes" id="UP000800041">
    <property type="component" value="Unassembled WGS sequence"/>
</dbReference>